<evidence type="ECO:0000259" key="5">
    <source>
        <dbReference type="PROSITE" id="PS50158"/>
    </source>
</evidence>
<dbReference type="PROSITE" id="PS50158">
    <property type="entry name" value="ZF_CCHC"/>
    <property type="match status" value="1"/>
</dbReference>
<dbReference type="InterPro" id="IPR025724">
    <property type="entry name" value="GAG-pre-integrase_dom"/>
</dbReference>
<dbReference type="SMART" id="SM00343">
    <property type="entry name" value="ZnF_C2HC"/>
    <property type="match status" value="1"/>
</dbReference>
<name>A0A6L2M0M7_TANCI</name>
<dbReference type="GO" id="GO:0015074">
    <property type="term" value="P:DNA integration"/>
    <property type="evidence" value="ECO:0007669"/>
    <property type="project" value="InterPro"/>
</dbReference>
<feature type="region of interest" description="Disordered" evidence="4">
    <location>
        <begin position="364"/>
        <end position="387"/>
    </location>
</feature>
<keyword evidence="3" id="KW-0863">Zinc-finger</keyword>
<accession>A0A6L2M0M7</accession>
<dbReference type="EMBL" id="BKCJ010005327">
    <property type="protein sequence ID" value="GEU66122.1"/>
    <property type="molecule type" value="Genomic_DNA"/>
</dbReference>
<dbReference type="InterPro" id="IPR039537">
    <property type="entry name" value="Retrotran_Ty1/copia-like"/>
</dbReference>
<reference evidence="7" key="1">
    <citation type="journal article" date="2019" name="Sci. Rep.">
        <title>Draft genome of Tanacetum cinerariifolium, the natural source of mosquito coil.</title>
        <authorList>
            <person name="Yamashiro T."/>
            <person name="Shiraishi A."/>
            <person name="Satake H."/>
            <person name="Nakayama K."/>
        </authorList>
    </citation>
    <scope>NUCLEOTIDE SEQUENCE</scope>
</reference>
<dbReference type="GO" id="GO:0003676">
    <property type="term" value="F:nucleic acid binding"/>
    <property type="evidence" value="ECO:0007669"/>
    <property type="project" value="InterPro"/>
</dbReference>
<dbReference type="CDD" id="cd09272">
    <property type="entry name" value="RNase_HI_RT_Ty1"/>
    <property type="match status" value="1"/>
</dbReference>
<feature type="compositionally biased region" description="Polar residues" evidence="4">
    <location>
        <begin position="325"/>
        <end position="336"/>
    </location>
</feature>
<keyword evidence="7" id="KW-0695">RNA-directed DNA polymerase</keyword>
<dbReference type="InterPro" id="IPR013103">
    <property type="entry name" value="RVT_2"/>
</dbReference>
<dbReference type="InterPro" id="IPR001878">
    <property type="entry name" value="Znf_CCHC"/>
</dbReference>
<dbReference type="Pfam" id="PF00098">
    <property type="entry name" value="zf-CCHC"/>
    <property type="match status" value="1"/>
</dbReference>
<evidence type="ECO:0000313" key="7">
    <source>
        <dbReference type="EMBL" id="GEU66122.1"/>
    </source>
</evidence>
<proteinExistence type="predicted"/>
<keyword evidence="7" id="KW-0548">Nucleotidyltransferase</keyword>
<keyword evidence="3" id="KW-0862">Zinc</keyword>
<feature type="domain" description="CCHC-type" evidence="5">
    <location>
        <begin position="223"/>
        <end position="237"/>
    </location>
</feature>
<dbReference type="Pfam" id="PF14223">
    <property type="entry name" value="Retrotran_gag_2"/>
    <property type="match status" value="1"/>
</dbReference>
<keyword evidence="7" id="KW-0808">Transferase</keyword>
<dbReference type="InterPro" id="IPR036397">
    <property type="entry name" value="RNaseH_sf"/>
</dbReference>
<dbReference type="InterPro" id="IPR001584">
    <property type="entry name" value="Integrase_cat-core"/>
</dbReference>
<evidence type="ECO:0000256" key="2">
    <source>
        <dbReference type="ARBA" id="ARBA00022801"/>
    </source>
</evidence>
<dbReference type="InterPro" id="IPR036875">
    <property type="entry name" value="Znf_CCHC_sf"/>
</dbReference>
<dbReference type="GO" id="GO:0003964">
    <property type="term" value="F:RNA-directed DNA polymerase activity"/>
    <property type="evidence" value="ECO:0007669"/>
    <property type="project" value="UniProtKB-KW"/>
</dbReference>
<evidence type="ECO:0000259" key="6">
    <source>
        <dbReference type="PROSITE" id="PS50994"/>
    </source>
</evidence>
<dbReference type="Pfam" id="PF13976">
    <property type="entry name" value="gag_pre-integrs"/>
    <property type="match status" value="1"/>
</dbReference>
<keyword evidence="2" id="KW-0378">Hydrolase</keyword>
<dbReference type="PROSITE" id="PS50994">
    <property type="entry name" value="INTEGRASE"/>
    <property type="match status" value="1"/>
</dbReference>
<comment type="caution">
    <text evidence="7">The sequence shown here is derived from an EMBL/GenBank/DDBJ whole genome shotgun (WGS) entry which is preliminary data.</text>
</comment>
<dbReference type="SUPFAM" id="SSF53098">
    <property type="entry name" value="Ribonuclease H-like"/>
    <property type="match status" value="1"/>
</dbReference>
<evidence type="ECO:0000256" key="3">
    <source>
        <dbReference type="PROSITE-ProRule" id="PRU00047"/>
    </source>
</evidence>
<protein>
    <submittedName>
        <fullName evidence="7">Ribonuclease H-like domain, reverse transcriptase, RNA-dependent DNA polymerase</fullName>
    </submittedName>
</protein>
<evidence type="ECO:0000256" key="4">
    <source>
        <dbReference type="SAM" id="MobiDB-lite"/>
    </source>
</evidence>
<keyword evidence="1" id="KW-0479">Metal-binding</keyword>
<evidence type="ECO:0000256" key="1">
    <source>
        <dbReference type="ARBA" id="ARBA00022723"/>
    </source>
</evidence>
<dbReference type="Gene3D" id="3.30.420.10">
    <property type="entry name" value="Ribonuclease H-like superfamily/Ribonuclease H"/>
    <property type="match status" value="1"/>
</dbReference>
<dbReference type="SUPFAM" id="SSF57756">
    <property type="entry name" value="Retrovirus zinc finger-like domains"/>
    <property type="match status" value="1"/>
</dbReference>
<dbReference type="PANTHER" id="PTHR42648:SF32">
    <property type="entry name" value="RIBONUCLEASE H-LIKE DOMAIN, GAG-PRE-INTEGRASE DOMAIN PROTEIN-RELATED"/>
    <property type="match status" value="1"/>
</dbReference>
<feature type="region of interest" description="Disordered" evidence="4">
    <location>
        <begin position="303"/>
        <end position="343"/>
    </location>
</feature>
<sequence>MKMEHYLSHTDYPIWKVIHNENGHVSVTTETNGLIKVLPPKTAEEVMAREKERKARNTLLMALREDHLANFHKMADAKEMWEAIKSRFSGNDESKKMQKYLLKQQFEGFSVSTLEGLHKGYDRSLPSSWSQVALIMRTKPGLDTLSFNDLYNNLRVFKSDVKGTNASSLNTQNVVFVSVENTSITNDVAMISMRIKKFHKRTGRKLQFDTKDPVGFDKTEVECFNCHKIGHFARDCRAKRNQYSRRRDVGYNRNKTRDNGRRPAYQDDSKALVIIDGEDIDWSGHVEEDAQNYAMLAYSSINSGSDNETSADESDSKPSEYASCDSDSSVETSTSMPEPVENASKVVCEPKVWTDAPIIEEYESDSDNDSVFNAQEDKEKPSFASTDSVKHVKTSREILKKQTQLIIVLKLRSKIEMVTLERVWDMLSLEKHALHMTRNKAHLADYQEFKGGSIAFGSSNGRITGKGKIKAGRLDFEDVYYVEELKHYNLFFVSQTCDKKNKVLFIDTDCLVLSPDFKLPDENQVLLKIPRQNNMCSFNLKNVDPSGDLACLFVKASTDESNKWHRRLGHVNFKNIKKLMKGNLVRGLPSKIFENDHTCVTCQKRKQHKASYKAKTGIKRECSNARTPQQNRVAERKNMTLIEAARTMLADSFLPTTFWAEVVNTACYVLNKVLVTKPQNKTPYELLTENDLNEEHFVLPIWFAYSPTVKSSRDKIEKNTDFKTCEKPVSQVEQNASTSSTNLINTASTALSTAGPSRAFNDGELSYLDDPSMPHLEDIYASPSDGIFTDSSYDNEGVVTDFNNLETTTRSKVNKNSKAHALISQALEDESWVYAIQKELLQFQIQKVWILVDFPFGKKAIGTKWVYISKKDERGVVVRNKALVVAQGHRQEEGIDYDEVFAPMATIEAIRIFLAFASYMGFIFYQIDVKSTFLYGIIDEEVYRIGAIDKTLFIKQDKKDIMLVQVYVDDIIFGSTKKSWCDEFEELMNNSVKTASTHIETQKPLVKDKEAVDVDVHLYRSMIGSLMYLTASRPNIMFAEIYNRRLLISWQETYLMAMQKANYCGYFYYRGIICCCSSLLWTSSMDSNYGFNFMNTKIYIDNESTICIVKNPVFHSKIKHIEIRHHFIRDAYEKRLIQVLKIHTDNKVDDILTKAFDVSSKELASPKKTALGKDISNLLMAGKFPKTTLPTSELKRIERKM</sequence>
<dbReference type="Pfam" id="PF07727">
    <property type="entry name" value="RVT_2"/>
    <property type="match status" value="1"/>
</dbReference>
<dbReference type="InterPro" id="IPR012337">
    <property type="entry name" value="RNaseH-like_sf"/>
</dbReference>
<dbReference type="PANTHER" id="PTHR42648">
    <property type="entry name" value="TRANSPOSASE, PUTATIVE-RELATED"/>
    <property type="match status" value="1"/>
</dbReference>
<dbReference type="GO" id="GO:0008270">
    <property type="term" value="F:zinc ion binding"/>
    <property type="evidence" value="ECO:0007669"/>
    <property type="project" value="UniProtKB-KW"/>
</dbReference>
<gene>
    <name evidence="7" type="ORF">Tci_038100</name>
</gene>
<dbReference type="GO" id="GO:0016787">
    <property type="term" value="F:hydrolase activity"/>
    <property type="evidence" value="ECO:0007669"/>
    <property type="project" value="UniProtKB-KW"/>
</dbReference>
<organism evidence="7">
    <name type="scientific">Tanacetum cinerariifolium</name>
    <name type="common">Dalmatian daisy</name>
    <name type="synonym">Chrysanthemum cinerariifolium</name>
    <dbReference type="NCBI Taxonomy" id="118510"/>
    <lineage>
        <taxon>Eukaryota</taxon>
        <taxon>Viridiplantae</taxon>
        <taxon>Streptophyta</taxon>
        <taxon>Embryophyta</taxon>
        <taxon>Tracheophyta</taxon>
        <taxon>Spermatophyta</taxon>
        <taxon>Magnoliopsida</taxon>
        <taxon>eudicotyledons</taxon>
        <taxon>Gunneridae</taxon>
        <taxon>Pentapetalae</taxon>
        <taxon>asterids</taxon>
        <taxon>campanulids</taxon>
        <taxon>Asterales</taxon>
        <taxon>Asteraceae</taxon>
        <taxon>Asteroideae</taxon>
        <taxon>Anthemideae</taxon>
        <taxon>Anthemidinae</taxon>
        <taxon>Tanacetum</taxon>
    </lineage>
</organism>
<dbReference type="AlphaFoldDB" id="A0A6L2M0M7"/>
<feature type="domain" description="Integrase catalytic" evidence="6">
    <location>
        <begin position="584"/>
        <end position="691"/>
    </location>
</feature>
<dbReference type="Gene3D" id="4.10.60.10">
    <property type="entry name" value="Zinc finger, CCHC-type"/>
    <property type="match status" value="1"/>
</dbReference>